<dbReference type="AlphaFoldDB" id="A0A8S1IP30"/>
<keyword evidence="2" id="KW-1185">Reference proteome</keyword>
<protein>
    <submittedName>
        <fullName evidence="1">Uncharacterized protein</fullName>
    </submittedName>
</protein>
<dbReference type="Proteomes" id="UP000708148">
    <property type="component" value="Unassembled WGS sequence"/>
</dbReference>
<gene>
    <name evidence="1" type="ORF">OSTQU699_LOCUS1863</name>
</gene>
<evidence type="ECO:0000313" key="2">
    <source>
        <dbReference type="Proteomes" id="UP000708148"/>
    </source>
</evidence>
<sequence length="332" mass="36950">MDPNFATFLEHFGAQLAKLGRYYSPQLHGDCDLKVEFGRSYVRRPPPDFVEDGSVAVGALLKALQKKGGSVHPAWMEAAHARRACTRRHTARWRAKQSATSSFISELPKASMSRLDTWLQAKGLVDQGAAEAKYVLFVTRDGADNVVWYDEGLRLMHVLEADFRWVVTDVKRAYKPRGNAIMDGDECDVRFILRSQPPPGDGTRQAAAVGLHDALSWPVARQQGEQAQMPSVKKELMDAGQALSLKHERRRTFRSNEAGGILSRVQVELTEYDAQARPAGGRFPNFENYHDLQLRIPADVLLTGDSGSTGNLLESVWSLAFEISNVIQNQCV</sequence>
<name>A0A8S1IP30_9CHLO</name>
<comment type="caution">
    <text evidence="1">The sequence shown here is derived from an EMBL/GenBank/DDBJ whole genome shotgun (WGS) entry which is preliminary data.</text>
</comment>
<dbReference type="EMBL" id="CAJHUC010000488">
    <property type="protein sequence ID" value="CAD7696503.1"/>
    <property type="molecule type" value="Genomic_DNA"/>
</dbReference>
<proteinExistence type="predicted"/>
<reference evidence="1" key="1">
    <citation type="submission" date="2020-12" db="EMBL/GenBank/DDBJ databases">
        <authorList>
            <person name="Iha C."/>
        </authorList>
    </citation>
    <scope>NUCLEOTIDE SEQUENCE</scope>
</reference>
<organism evidence="1 2">
    <name type="scientific">Ostreobium quekettii</name>
    <dbReference type="NCBI Taxonomy" id="121088"/>
    <lineage>
        <taxon>Eukaryota</taxon>
        <taxon>Viridiplantae</taxon>
        <taxon>Chlorophyta</taxon>
        <taxon>core chlorophytes</taxon>
        <taxon>Ulvophyceae</taxon>
        <taxon>TCBD clade</taxon>
        <taxon>Bryopsidales</taxon>
        <taxon>Ostreobineae</taxon>
        <taxon>Ostreobiaceae</taxon>
        <taxon>Ostreobium</taxon>
    </lineage>
</organism>
<evidence type="ECO:0000313" key="1">
    <source>
        <dbReference type="EMBL" id="CAD7696503.1"/>
    </source>
</evidence>
<accession>A0A8S1IP30</accession>